<keyword evidence="9" id="KW-1185">Reference proteome</keyword>
<name>A0A5A9N2G6_9TELE</name>
<evidence type="ECO:0000256" key="2">
    <source>
        <dbReference type="ARBA" id="ARBA00006843"/>
    </source>
</evidence>
<keyword evidence="4 7" id="KW-1133">Transmembrane helix</keyword>
<gene>
    <name evidence="8" type="ORF">E1301_Tti011177</name>
</gene>
<dbReference type="InterPro" id="IPR051423">
    <property type="entry name" value="CD225/Dispanin"/>
</dbReference>
<evidence type="ECO:0000256" key="6">
    <source>
        <dbReference type="SAM" id="MobiDB-lite"/>
    </source>
</evidence>
<feature type="transmembrane region" description="Helical" evidence="7">
    <location>
        <begin position="132"/>
        <end position="158"/>
    </location>
</feature>
<evidence type="ECO:0000256" key="4">
    <source>
        <dbReference type="ARBA" id="ARBA00022989"/>
    </source>
</evidence>
<sequence length="161" mass="17543">MADRDKSEYSKLLQPDPPPYQEHFQYPNAGYPPPGSYPSTSGFQGQQYGAPVGPYNQGAYPGNSAVTVQPVVYLTTVPLTNPPPDYLVYSVFTLLCCCLPLGIAALVYSIYTREAVMYGNRQLAESRSRTARMLNSIALGIGLTCLVVYIICVIVLSVNAH</sequence>
<evidence type="ECO:0000256" key="5">
    <source>
        <dbReference type="ARBA" id="ARBA00023136"/>
    </source>
</evidence>
<protein>
    <submittedName>
        <fullName evidence="8">Synapse differentiation-inducing gene protein 1-like</fullName>
    </submittedName>
</protein>
<dbReference type="Pfam" id="PF04505">
    <property type="entry name" value="CD225"/>
    <property type="match status" value="1"/>
</dbReference>
<dbReference type="AlphaFoldDB" id="A0A5A9N2G6"/>
<evidence type="ECO:0000313" key="8">
    <source>
        <dbReference type="EMBL" id="KAA0702737.1"/>
    </source>
</evidence>
<accession>A0A5A9N2G6</accession>
<dbReference type="Proteomes" id="UP000324632">
    <property type="component" value="Chromosome 24"/>
</dbReference>
<organism evidence="8 9">
    <name type="scientific">Triplophysa tibetana</name>
    <dbReference type="NCBI Taxonomy" id="1572043"/>
    <lineage>
        <taxon>Eukaryota</taxon>
        <taxon>Metazoa</taxon>
        <taxon>Chordata</taxon>
        <taxon>Craniata</taxon>
        <taxon>Vertebrata</taxon>
        <taxon>Euteleostomi</taxon>
        <taxon>Actinopterygii</taxon>
        <taxon>Neopterygii</taxon>
        <taxon>Teleostei</taxon>
        <taxon>Ostariophysi</taxon>
        <taxon>Cypriniformes</taxon>
        <taxon>Nemacheilidae</taxon>
        <taxon>Triplophysa</taxon>
    </lineage>
</organism>
<comment type="subcellular location">
    <subcellularLocation>
        <location evidence="1">Membrane</location>
    </subcellularLocation>
</comment>
<evidence type="ECO:0000256" key="7">
    <source>
        <dbReference type="SAM" id="Phobius"/>
    </source>
</evidence>
<feature type="region of interest" description="Disordered" evidence="6">
    <location>
        <begin position="1"/>
        <end position="43"/>
    </location>
</feature>
<dbReference type="InterPro" id="IPR007593">
    <property type="entry name" value="CD225/Dispanin_fam"/>
</dbReference>
<proteinExistence type="inferred from homology"/>
<dbReference type="GO" id="GO:0016020">
    <property type="term" value="C:membrane"/>
    <property type="evidence" value="ECO:0007669"/>
    <property type="project" value="UniProtKB-SubCell"/>
</dbReference>
<reference evidence="8 9" key="1">
    <citation type="journal article" date="2019" name="Mol. Ecol. Resour.">
        <title>Chromosome-level genome assembly of Triplophysa tibetana, a fish adapted to the harsh high-altitude environment of the Tibetan Plateau.</title>
        <authorList>
            <person name="Yang X."/>
            <person name="Liu H."/>
            <person name="Ma Z."/>
            <person name="Zou Y."/>
            <person name="Zou M."/>
            <person name="Mao Y."/>
            <person name="Li X."/>
            <person name="Wang H."/>
            <person name="Chen T."/>
            <person name="Wang W."/>
            <person name="Yang R."/>
        </authorList>
    </citation>
    <scope>NUCLEOTIDE SEQUENCE [LARGE SCALE GENOMIC DNA]</scope>
    <source>
        <strain evidence="8">TTIB1903HZAU</strain>
        <tissue evidence="8">Muscle</tissue>
    </source>
</reference>
<dbReference type="EMBL" id="SOYY01000024">
    <property type="protein sequence ID" value="KAA0702737.1"/>
    <property type="molecule type" value="Genomic_DNA"/>
</dbReference>
<keyword evidence="3 7" id="KW-0812">Transmembrane</keyword>
<dbReference type="PANTHER" id="PTHR14948">
    <property type="entry name" value="NG5"/>
    <property type="match status" value="1"/>
</dbReference>
<feature type="transmembrane region" description="Helical" evidence="7">
    <location>
        <begin position="86"/>
        <end position="111"/>
    </location>
</feature>
<comment type="similarity">
    <text evidence="2">Belongs to the CD225/Dispanin family.</text>
</comment>
<evidence type="ECO:0000256" key="3">
    <source>
        <dbReference type="ARBA" id="ARBA00022692"/>
    </source>
</evidence>
<dbReference type="PANTHER" id="PTHR14948:SF46">
    <property type="entry name" value="DISPANIN SUBFAMILY A MEMBER 2B-LIKE-RELATED"/>
    <property type="match status" value="1"/>
</dbReference>
<evidence type="ECO:0000313" key="9">
    <source>
        <dbReference type="Proteomes" id="UP000324632"/>
    </source>
</evidence>
<comment type="caution">
    <text evidence="8">The sequence shown here is derived from an EMBL/GenBank/DDBJ whole genome shotgun (WGS) entry which is preliminary data.</text>
</comment>
<keyword evidence="5 7" id="KW-0472">Membrane</keyword>
<evidence type="ECO:0000256" key="1">
    <source>
        <dbReference type="ARBA" id="ARBA00004370"/>
    </source>
</evidence>